<dbReference type="HAMAP" id="MF_00235">
    <property type="entry name" value="Adenylate_kinase_Adk"/>
    <property type="match status" value="1"/>
</dbReference>
<dbReference type="InterPro" id="IPR027417">
    <property type="entry name" value="P-loop_NTPase"/>
</dbReference>
<dbReference type="CDD" id="cd01428">
    <property type="entry name" value="ADK"/>
    <property type="match status" value="1"/>
</dbReference>
<dbReference type="AlphaFoldDB" id="A0AAW1NLM7"/>
<evidence type="ECO:0008006" key="7">
    <source>
        <dbReference type="Google" id="ProtNLM"/>
    </source>
</evidence>
<evidence type="ECO:0000256" key="4">
    <source>
        <dbReference type="RuleBase" id="RU003330"/>
    </source>
</evidence>
<dbReference type="GO" id="GO:0005524">
    <property type="term" value="F:ATP binding"/>
    <property type="evidence" value="ECO:0007669"/>
    <property type="project" value="InterPro"/>
</dbReference>
<evidence type="ECO:0000313" key="5">
    <source>
        <dbReference type="EMBL" id="KAK9759221.1"/>
    </source>
</evidence>
<keyword evidence="2" id="KW-0547">Nucleotide-binding</keyword>
<dbReference type="EMBL" id="JASPKY010000001">
    <property type="protein sequence ID" value="KAK9759221.1"/>
    <property type="molecule type" value="Genomic_DNA"/>
</dbReference>
<dbReference type="Gene3D" id="3.40.50.300">
    <property type="entry name" value="P-loop containing nucleotide triphosphate hydrolases"/>
    <property type="match status" value="1"/>
</dbReference>
<dbReference type="GO" id="GO:0019205">
    <property type="term" value="F:nucleobase-containing compound kinase activity"/>
    <property type="evidence" value="ECO:0007669"/>
    <property type="project" value="InterPro"/>
</dbReference>
<dbReference type="PRINTS" id="PR00094">
    <property type="entry name" value="ADENYLTKNASE"/>
</dbReference>
<gene>
    <name evidence="5" type="ORF">QE152_g159</name>
</gene>
<proteinExistence type="inferred from homology"/>
<evidence type="ECO:0000256" key="3">
    <source>
        <dbReference type="ARBA" id="ARBA00022777"/>
    </source>
</evidence>
<organism evidence="5 6">
    <name type="scientific">Popillia japonica</name>
    <name type="common">Japanese beetle</name>
    <dbReference type="NCBI Taxonomy" id="7064"/>
    <lineage>
        <taxon>Eukaryota</taxon>
        <taxon>Metazoa</taxon>
        <taxon>Ecdysozoa</taxon>
        <taxon>Arthropoda</taxon>
        <taxon>Hexapoda</taxon>
        <taxon>Insecta</taxon>
        <taxon>Pterygota</taxon>
        <taxon>Neoptera</taxon>
        <taxon>Endopterygota</taxon>
        <taxon>Coleoptera</taxon>
        <taxon>Polyphaga</taxon>
        <taxon>Scarabaeiformia</taxon>
        <taxon>Scarabaeidae</taxon>
        <taxon>Rutelinae</taxon>
        <taxon>Popillia</taxon>
    </lineage>
</organism>
<dbReference type="SUPFAM" id="SSF52540">
    <property type="entry name" value="P-loop containing nucleoside triphosphate hydrolases"/>
    <property type="match status" value="1"/>
</dbReference>
<evidence type="ECO:0000256" key="2">
    <source>
        <dbReference type="ARBA" id="ARBA00022741"/>
    </source>
</evidence>
<dbReference type="PROSITE" id="PS00113">
    <property type="entry name" value="ADENYLATE_KINASE"/>
    <property type="match status" value="1"/>
</dbReference>
<dbReference type="Proteomes" id="UP001458880">
    <property type="component" value="Unassembled WGS sequence"/>
</dbReference>
<keyword evidence="1 4" id="KW-0808">Transferase</keyword>
<comment type="caution">
    <text evidence="5">The sequence shown here is derived from an EMBL/GenBank/DDBJ whole genome shotgun (WGS) entry which is preliminary data.</text>
</comment>
<dbReference type="InterPro" id="IPR033690">
    <property type="entry name" value="Adenylat_kinase_CS"/>
</dbReference>
<keyword evidence="6" id="KW-1185">Reference proteome</keyword>
<dbReference type="InterPro" id="IPR000850">
    <property type="entry name" value="Adenylat/UMP-CMP_kin"/>
</dbReference>
<sequence>MEKPHRKCKCPRKDSTPINVPIIWIIGGPGSGELIRAAIAQNRPEDNTLVQTVKAGKLVPSEYILKLIKKEILKQLKDAKGFLIDGYPRERDQGILFEKTIGPVDLIIFFEASVDTLKTRILQRAQTSGRLDDNEETLQKRLETYFNLKDDLIEAFRRKMKIIDANGTPEDIFKESHVH</sequence>
<evidence type="ECO:0000313" key="6">
    <source>
        <dbReference type="Proteomes" id="UP001458880"/>
    </source>
</evidence>
<evidence type="ECO:0000256" key="1">
    <source>
        <dbReference type="ARBA" id="ARBA00022679"/>
    </source>
</evidence>
<name>A0AAW1NLM7_POPJA</name>
<accession>A0AAW1NLM7</accession>
<comment type="similarity">
    <text evidence="4">Belongs to the adenylate kinase family.</text>
</comment>
<reference evidence="5 6" key="1">
    <citation type="journal article" date="2024" name="BMC Genomics">
        <title>De novo assembly and annotation of Popillia japonica's genome with initial clues to its potential as an invasive pest.</title>
        <authorList>
            <person name="Cucini C."/>
            <person name="Boschi S."/>
            <person name="Funari R."/>
            <person name="Cardaioli E."/>
            <person name="Iannotti N."/>
            <person name="Marturano G."/>
            <person name="Paoli F."/>
            <person name="Bruttini M."/>
            <person name="Carapelli A."/>
            <person name="Frati F."/>
            <person name="Nardi F."/>
        </authorList>
    </citation>
    <scope>NUCLEOTIDE SEQUENCE [LARGE SCALE GENOMIC DNA]</scope>
    <source>
        <strain evidence="5">DMR45628</strain>
    </source>
</reference>
<protein>
    <recommendedName>
        <fullName evidence="7">Adenylate kinase</fullName>
    </recommendedName>
</protein>
<keyword evidence="3 4" id="KW-0418">Kinase</keyword>
<dbReference type="Pfam" id="PF00406">
    <property type="entry name" value="ADK"/>
    <property type="match status" value="1"/>
</dbReference>
<dbReference type="GO" id="GO:0006139">
    <property type="term" value="P:nucleobase-containing compound metabolic process"/>
    <property type="evidence" value="ECO:0007669"/>
    <property type="project" value="InterPro"/>
</dbReference>
<dbReference type="PANTHER" id="PTHR23359">
    <property type="entry name" value="NUCLEOTIDE KINASE"/>
    <property type="match status" value="1"/>
</dbReference>